<organism evidence="1 2">
    <name type="scientific">Caballeronia udeis</name>
    <dbReference type="NCBI Taxonomy" id="1232866"/>
    <lineage>
        <taxon>Bacteria</taxon>
        <taxon>Pseudomonadati</taxon>
        <taxon>Pseudomonadota</taxon>
        <taxon>Betaproteobacteria</taxon>
        <taxon>Burkholderiales</taxon>
        <taxon>Burkholderiaceae</taxon>
        <taxon>Caballeronia</taxon>
    </lineage>
</organism>
<dbReference type="AlphaFoldDB" id="A0A158I7F5"/>
<proteinExistence type="predicted"/>
<dbReference type="Proteomes" id="UP000054683">
    <property type="component" value="Unassembled WGS sequence"/>
</dbReference>
<reference evidence="1 2" key="1">
    <citation type="submission" date="2016-01" db="EMBL/GenBank/DDBJ databases">
        <authorList>
            <person name="Oliw E.H."/>
        </authorList>
    </citation>
    <scope>NUCLEOTIDE SEQUENCE [LARGE SCALE GENOMIC DNA]</scope>
    <source>
        <strain evidence="1">LMG 27134</strain>
    </source>
</reference>
<evidence type="ECO:0000313" key="1">
    <source>
        <dbReference type="EMBL" id="SAL52189.1"/>
    </source>
</evidence>
<dbReference type="Pfam" id="PF01177">
    <property type="entry name" value="Asp_Glu_race"/>
    <property type="match status" value="1"/>
</dbReference>
<dbReference type="InterPro" id="IPR001920">
    <property type="entry name" value="Asp/Glu_race"/>
</dbReference>
<protein>
    <submittedName>
        <fullName evidence="1">Aspartate racemase</fullName>
    </submittedName>
</protein>
<dbReference type="InterPro" id="IPR015942">
    <property type="entry name" value="Asp/Glu/hydantoin_racemase"/>
</dbReference>
<dbReference type="RefSeq" id="WP_197500328.1">
    <property type="nucleotide sequence ID" value="NZ_FCOK02000042.1"/>
</dbReference>
<dbReference type="PROSITE" id="PS00924">
    <property type="entry name" value="ASP_GLU_RACEMASE_2"/>
    <property type="match status" value="1"/>
</dbReference>
<accession>A0A158I7F5</accession>
<dbReference type="GO" id="GO:0047661">
    <property type="term" value="F:amino-acid racemase activity"/>
    <property type="evidence" value="ECO:0007669"/>
    <property type="project" value="InterPro"/>
</dbReference>
<sequence>MSRSLVSAGVSRRSTWARWQAVCTGAQGLRQVLPGPALQNRVMNAIYGEAGVKAGFVSGQCMDDICAALEGLAEEGIDVVILGCTELPLLLPGAQWLSAGGRAITLVDPADILAKRCVAYAMGAVEPEVESGAPHLDDALY</sequence>
<dbReference type="InterPro" id="IPR033134">
    <property type="entry name" value="Asp/Glu_racemase_AS_2"/>
</dbReference>
<name>A0A158I7F5_9BURK</name>
<evidence type="ECO:0000313" key="2">
    <source>
        <dbReference type="Proteomes" id="UP000054683"/>
    </source>
</evidence>
<dbReference type="Gene3D" id="3.40.50.1860">
    <property type="match status" value="1"/>
</dbReference>
<dbReference type="EMBL" id="FCOK02000042">
    <property type="protein sequence ID" value="SAL52189.1"/>
    <property type="molecule type" value="Genomic_DNA"/>
</dbReference>
<gene>
    <name evidence="1" type="ORF">AWB69_05388</name>
</gene>
<dbReference type="SUPFAM" id="SSF53681">
    <property type="entry name" value="Aspartate/glutamate racemase"/>
    <property type="match status" value="1"/>
</dbReference>